<evidence type="ECO:0000256" key="3">
    <source>
        <dbReference type="ARBA" id="ARBA00023163"/>
    </source>
</evidence>
<feature type="transmembrane region" description="Helical" evidence="4">
    <location>
        <begin position="365"/>
        <end position="385"/>
    </location>
</feature>
<dbReference type="AlphaFoldDB" id="A0A3N0ISZ3"/>
<feature type="transmembrane region" description="Helical" evidence="4">
    <location>
        <begin position="340"/>
        <end position="359"/>
    </location>
</feature>
<dbReference type="PROSITE" id="PS50043">
    <property type="entry name" value="HTH_LUXR_2"/>
    <property type="match status" value="1"/>
</dbReference>
<evidence type="ECO:0000313" key="9">
    <source>
        <dbReference type="Proteomes" id="UP000270112"/>
    </source>
</evidence>
<reference evidence="9" key="2">
    <citation type="submission" date="2018-05" db="EMBL/GenBank/DDBJ databases">
        <title>Genome Sequencing of selected type strains of the family Eggerthellaceae.</title>
        <authorList>
            <person name="Danylec N."/>
            <person name="Stoll D.A."/>
            <person name="Doetsch A."/>
            <person name="Huch M."/>
        </authorList>
    </citation>
    <scope>NUCLEOTIDE SEQUENCE [LARGE SCALE GENOMIC DNA]</scope>
    <source>
        <strain evidence="9">DSM 16107</strain>
    </source>
</reference>
<protein>
    <recommendedName>
        <fullName evidence="5">HTH luxR-type domain-containing protein</fullName>
    </recommendedName>
</protein>
<dbReference type="InterPro" id="IPR000792">
    <property type="entry name" value="Tscrpt_reg_LuxR_C"/>
</dbReference>
<evidence type="ECO:0000256" key="1">
    <source>
        <dbReference type="ARBA" id="ARBA00023015"/>
    </source>
</evidence>
<keyword evidence="4" id="KW-0812">Transmembrane</keyword>
<organism evidence="7 9">
    <name type="scientific">Eggerthella sinensis</name>
    <dbReference type="NCBI Taxonomy" id="242230"/>
    <lineage>
        <taxon>Bacteria</taxon>
        <taxon>Bacillati</taxon>
        <taxon>Actinomycetota</taxon>
        <taxon>Coriobacteriia</taxon>
        <taxon>Eggerthellales</taxon>
        <taxon>Eggerthellaceae</taxon>
        <taxon>Eggerthella</taxon>
    </lineage>
</organism>
<keyword evidence="4" id="KW-0472">Membrane</keyword>
<dbReference type="InterPro" id="IPR016032">
    <property type="entry name" value="Sig_transdc_resp-reg_C-effctor"/>
</dbReference>
<feature type="transmembrane region" description="Helical" evidence="4">
    <location>
        <begin position="274"/>
        <end position="292"/>
    </location>
</feature>
<dbReference type="PANTHER" id="PTHR44688">
    <property type="entry name" value="DNA-BINDING TRANSCRIPTIONAL ACTIVATOR DEVR_DOSR"/>
    <property type="match status" value="1"/>
</dbReference>
<dbReference type="SUPFAM" id="SSF46894">
    <property type="entry name" value="C-terminal effector domain of the bipartite response regulators"/>
    <property type="match status" value="1"/>
</dbReference>
<feature type="transmembrane region" description="Helical" evidence="4">
    <location>
        <begin position="138"/>
        <end position="159"/>
    </location>
</feature>
<feature type="transmembrane region" description="Helical" evidence="4">
    <location>
        <begin position="49"/>
        <end position="68"/>
    </location>
</feature>
<feature type="domain" description="HTH luxR-type" evidence="5">
    <location>
        <begin position="413"/>
        <end position="478"/>
    </location>
</feature>
<proteinExistence type="predicted"/>
<keyword evidence="2" id="KW-0238">DNA-binding</keyword>
<feature type="transmembrane region" description="Helical" evidence="4">
    <location>
        <begin position="12"/>
        <end position="29"/>
    </location>
</feature>
<dbReference type="GO" id="GO:0006355">
    <property type="term" value="P:regulation of DNA-templated transcription"/>
    <property type="evidence" value="ECO:0007669"/>
    <property type="project" value="InterPro"/>
</dbReference>
<feature type="transmembrane region" description="Helical" evidence="4">
    <location>
        <begin position="212"/>
        <end position="230"/>
    </location>
</feature>
<dbReference type="PRINTS" id="PR00038">
    <property type="entry name" value="HTHLUXR"/>
</dbReference>
<keyword evidence="1" id="KW-0805">Transcription regulation</keyword>
<reference evidence="6 8" key="1">
    <citation type="journal article" date="2018" name="Elife">
        <title>Discovery and characterization of a prevalent human gut bacterial enzyme sufficient for the inactivation of a family of plant toxins.</title>
        <authorList>
            <person name="Koppel N."/>
            <person name="Bisanz J.E."/>
            <person name="Pandelia M.E."/>
            <person name="Turnbaugh P.J."/>
            <person name="Balskus E.P."/>
        </authorList>
    </citation>
    <scope>NUCLEOTIDE SEQUENCE [LARGE SCALE GENOMIC DNA]</scope>
    <source>
        <strain evidence="6 8">DSM 16107</strain>
    </source>
</reference>
<dbReference type="OrthoDB" id="3174784at2"/>
<feature type="transmembrane region" description="Helical" evidence="4">
    <location>
        <begin position="106"/>
        <end position="126"/>
    </location>
</feature>
<dbReference type="Proteomes" id="UP000270112">
    <property type="component" value="Unassembled WGS sequence"/>
</dbReference>
<dbReference type="SMART" id="SM00421">
    <property type="entry name" value="HTH_LUXR"/>
    <property type="match status" value="1"/>
</dbReference>
<evidence type="ECO:0000259" key="5">
    <source>
        <dbReference type="PROSITE" id="PS50043"/>
    </source>
</evidence>
<comment type="caution">
    <text evidence="7">The sequence shown here is derived from an EMBL/GenBank/DDBJ whole genome shotgun (WGS) entry which is preliminary data.</text>
</comment>
<keyword evidence="4" id="KW-1133">Transmembrane helix</keyword>
<dbReference type="CDD" id="cd06170">
    <property type="entry name" value="LuxR_C_like"/>
    <property type="match status" value="1"/>
</dbReference>
<evidence type="ECO:0000256" key="4">
    <source>
        <dbReference type="SAM" id="Phobius"/>
    </source>
</evidence>
<reference evidence="7" key="3">
    <citation type="journal article" date="2019" name="Microbiol. Resour. Announc.">
        <title>Draft Genome Sequences of Type Strains of Gordonibacter faecihominis, Paraeggerthella hongkongensis, Parvibacter caecicola,Slackia equolifaciens, Slackia faecicanis, and Slackia isoflavoniconvertens.</title>
        <authorList>
            <person name="Danylec N."/>
            <person name="Stoll D.A."/>
            <person name="Dotsch A."/>
            <person name="Huch M."/>
        </authorList>
    </citation>
    <scope>NUCLEOTIDE SEQUENCE</scope>
    <source>
        <strain evidence="7">DSM 16107</strain>
    </source>
</reference>
<dbReference type="Gene3D" id="1.10.10.10">
    <property type="entry name" value="Winged helix-like DNA-binding domain superfamily/Winged helix DNA-binding domain"/>
    <property type="match status" value="1"/>
</dbReference>
<dbReference type="InterPro" id="IPR036388">
    <property type="entry name" value="WH-like_DNA-bd_sf"/>
</dbReference>
<dbReference type="EMBL" id="QICC01000106">
    <property type="protein sequence ID" value="RNM40108.1"/>
    <property type="molecule type" value="Genomic_DNA"/>
</dbReference>
<feature type="transmembrane region" description="Helical" evidence="4">
    <location>
        <begin position="80"/>
        <end position="100"/>
    </location>
</feature>
<dbReference type="RefSeq" id="WP_114546298.1">
    <property type="nucleotide sequence ID" value="NZ_PPTT01000012.1"/>
</dbReference>
<feature type="transmembrane region" description="Helical" evidence="4">
    <location>
        <begin position="165"/>
        <end position="185"/>
    </location>
</feature>
<gene>
    <name evidence="6" type="ORF">C1876_08550</name>
    <name evidence="7" type="ORF">DMP09_15815</name>
</gene>
<accession>A0A3N0ISZ3</accession>
<keyword evidence="3" id="KW-0804">Transcription</keyword>
<feature type="transmembrane region" description="Helical" evidence="4">
    <location>
        <begin position="245"/>
        <end position="262"/>
    </location>
</feature>
<dbReference type="GO" id="GO:0003677">
    <property type="term" value="F:DNA binding"/>
    <property type="evidence" value="ECO:0007669"/>
    <property type="project" value="UniProtKB-KW"/>
</dbReference>
<dbReference type="EMBL" id="PPTT01000012">
    <property type="protein sequence ID" value="RDB68990.1"/>
    <property type="molecule type" value="Genomic_DNA"/>
</dbReference>
<name>A0A3N0ISZ3_9ACTN</name>
<dbReference type="Pfam" id="PF00196">
    <property type="entry name" value="GerE"/>
    <property type="match status" value="1"/>
</dbReference>
<evidence type="ECO:0000313" key="7">
    <source>
        <dbReference type="EMBL" id="RNM40108.1"/>
    </source>
</evidence>
<dbReference type="Proteomes" id="UP000253817">
    <property type="component" value="Unassembled WGS sequence"/>
</dbReference>
<feature type="transmembrane region" description="Helical" evidence="4">
    <location>
        <begin position="304"/>
        <end position="328"/>
    </location>
</feature>
<evidence type="ECO:0000256" key="2">
    <source>
        <dbReference type="ARBA" id="ARBA00023125"/>
    </source>
</evidence>
<keyword evidence="8" id="KW-1185">Reference proteome</keyword>
<evidence type="ECO:0000313" key="6">
    <source>
        <dbReference type="EMBL" id="RDB68990.1"/>
    </source>
</evidence>
<dbReference type="PANTHER" id="PTHR44688:SF16">
    <property type="entry name" value="DNA-BINDING TRANSCRIPTIONAL ACTIVATOR DEVR_DOSR"/>
    <property type="match status" value="1"/>
</dbReference>
<evidence type="ECO:0000313" key="8">
    <source>
        <dbReference type="Proteomes" id="UP000253817"/>
    </source>
</evidence>
<sequence length="479" mass="52163">MPQLQNMTKRDWMLAACTVVGLAFMSVWSDVVGHGSGFFASADAVQDIANARVLFLAGLTLSTAFYVLAPKALKRFEAPLGIGVATASLAATLLFSFPSLAPLLPVDYLCAGCLFFVGVGYGWLAVHLVCEVAYQGDYGAVVSILAISLLAKTIMTSLFNLHGSAAVQVGAAIVSPVVAFAAVWAGQRLLDRSPETLDLAELPKVQEPDKRVLLVLLVLLPVLRALVRVLSKMGFWGSGYEVENILNGLGFLIVIALVLFFARVTLVKEQGDDLITRFLPPFMVILGGFFLLDPQVAHLVGITAWTSYLLTTFVELFSQLFHWALIALSIRSLSIHPYRVVGIGYAVYGAFSIAYALLLQNTVELSSVLIVLAMYFFIVVMMLLFRSRRTGAAPKADAGATRQPSSDEERLRAIAERYGLSPRETEVFALLAQGRNRTYIQNALFLAEGTVKTHTSRIYQKLGVNNRQDMITLVQDADS</sequence>